<keyword evidence="3" id="KW-0547">Nucleotide-binding</keyword>
<evidence type="ECO:0000256" key="1">
    <source>
        <dbReference type="ARBA" id="ARBA00022527"/>
    </source>
</evidence>
<dbReference type="Proteomes" id="UP001642360">
    <property type="component" value="Unassembled WGS sequence"/>
</dbReference>
<evidence type="ECO:0000256" key="5">
    <source>
        <dbReference type="ARBA" id="ARBA00022840"/>
    </source>
</evidence>
<keyword evidence="2" id="KW-0808">Transferase</keyword>
<evidence type="ECO:0000313" key="8">
    <source>
        <dbReference type="Proteomes" id="UP001642360"/>
    </source>
</evidence>
<dbReference type="EMBL" id="CAUOFW020009613">
    <property type="protein sequence ID" value="CAK9186499.1"/>
    <property type="molecule type" value="Genomic_DNA"/>
</dbReference>
<keyword evidence="8" id="KW-1185">Reference proteome</keyword>
<dbReference type="InterPro" id="IPR011009">
    <property type="entry name" value="Kinase-like_dom_sf"/>
</dbReference>
<keyword evidence="5" id="KW-0067">ATP-binding</keyword>
<dbReference type="Gene3D" id="1.10.510.10">
    <property type="entry name" value="Transferase(Phosphotransferase) domain 1"/>
    <property type="match status" value="1"/>
</dbReference>
<reference evidence="7 8" key="1">
    <citation type="submission" date="2024-02" db="EMBL/GenBank/DDBJ databases">
        <authorList>
            <person name="Vignale AGUSTIN F."/>
            <person name="Sosa J E."/>
            <person name="Modenutti C."/>
        </authorList>
    </citation>
    <scope>NUCLEOTIDE SEQUENCE [LARGE SCALE GENOMIC DNA]</scope>
</reference>
<dbReference type="SUPFAM" id="SSF56112">
    <property type="entry name" value="Protein kinase-like (PK-like)"/>
    <property type="match status" value="1"/>
</dbReference>
<dbReference type="GO" id="GO:0005524">
    <property type="term" value="F:ATP binding"/>
    <property type="evidence" value="ECO:0007669"/>
    <property type="project" value="UniProtKB-KW"/>
</dbReference>
<protein>
    <recommendedName>
        <fullName evidence="6">Protein kinase domain-containing protein</fullName>
    </recommendedName>
</protein>
<gene>
    <name evidence="7" type="ORF">ILEXP_LOCUS56994</name>
</gene>
<keyword evidence="4" id="KW-0418">Kinase</keyword>
<sequence length="102" mass="11717">MVENKAHNYAVDIWTLGVLCYEFLYSAPPFEAESQADTFRKYLLKIALIISVHLLMIEELAKLKYTSDVFSGKTQSQHARDDGSFSRGRDIVLNGIGRRYRE</sequence>
<dbReference type="InterPro" id="IPR030616">
    <property type="entry name" value="Aur-like"/>
</dbReference>
<evidence type="ECO:0000256" key="4">
    <source>
        <dbReference type="ARBA" id="ARBA00022777"/>
    </source>
</evidence>
<dbReference type="GO" id="GO:0004674">
    <property type="term" value="F:protein serine/threonine kinase activity"/>
    <property type="evidence" value="ECO:0007669"/>
    <property type="project" value="UniProtKB-KW"/>
</dbReference>
<dbReference type="PANTHER" id="PTHR24350">
    <property type="entry name" value="SERINE/THREONINE-PROTEIN KINASE IAL-RELATED"/>
    <property type="match status" value="1"/>
</dbReference>
<name>A0ABC8V0S1_9AQUA</name>
<dbReference type="PROSITE" id="PS50011">
    <property type="entry name" value="PROTEIN_KINASE_DOM"/>
    <property type="match status" value="1"/>
</dbReference>
<evidence type="ECO:0000256" key="2">
    <source>
        <dbReference type="ARBA" id="ARBA00022679"/>
    </source>
</evidence>
<comment type="caution">
    <text evidence="7">The sequence shown here is derived from an EMBL/GenBank/DDBJ whole genome shotgun (WGS) entry which is preliminary data.</text>
</comment>
<feature type="domain" description="Protein kinase" evidence="6">
    <location>
        <begin position="1"/>
        <end position="102"/>
    </location>
</feature>
<evidence type="ECO:0000259" key="6">
    <source>
        <dbReference type="PROSITE" id="PS50011"/>
    </source>
</evidence>
<accession>A0ABC8V0S1</accession>
<dbReference type="AlphaFoldDB" id="A0ABC8V0S1"/>
<evidence type="ECO:0000313" key="7">
    <source>
        <dbReference type="EMBL" id="CAK9186499.1"/>
    </source>
</evidence>
<dbReference type="InterPro" id="IPR000719">
    <property type="entry name" value="Prot_kinase_dom"/>
</dbReference>
<proteinExistence type="predicted"/>
<organism evidence="7 8">
    <name type="scientific">Ilex paraguariensis</name>
    <name type="common">yerba mate</name>
    <dbReference type="NCBI Taxonomy" id="185542"/>
    <lineage>
        <taxon>Eukaryota</taxon>
        <taxon>Viridiplantae</taxon>
        <taxon>Streptophyta</taxon>
        <taxon>Embryophyta</taxon>
        <taxon>Tracheophyta</taxon>
        <taxon>Spermatophyta</taxon>
        <taxon>Magnoliopsida</taxon>
        <taxon>eudicotyledons</taxon>
        <taxon>Gunneridae</taxon>
        <taxon>Pentapetalae</taxon>
        <taxon>asterids</taxon>
        <taxon>campanulids</taxon>
        <taxon>Aquifoliales</taxon>
        <taxon>Aquifoliaceae</taxon>
        <taxon>Ilex</taxon>
    </lineage>
</organism>
<keyword evidence="1" id="KW-0723">Serine/threonine-protein kinase</keyword>
<evidence type="ECO:0000256" key="3">
    <source>
        <dbReference type="ARBA" id="ARBA00022741"/>
    </source>
</evidence>